<dbReference type="Proteomes" id="UP000786811">
    <property type="component" value="Unassembled WGS sequence"/>
</dbReference>
<sequence length="90" mass="10116">MVGTERIEEIDKDTAVDFFELDSECLGFLDFVDRMIDNNPQDLDDTTDKDLDGTEKMMVFAGDTDLHFDDKADNLAYHTAVGSQFVTGDL</sequence>
<proteinExistence type="predicted"/>
<gene>
    <name evidence="1" type="ORF">HICCMSTLAB_LOCUS7482</name>
</gene>
<reference evidence="1" key="1">
    <citation type="submission" date="2021-04" db="EMBL/GenBank/DDBJ databases">
        <authorList>
            <person name="Chebbi M.A.C M."/>
        </authorList>
    </citation>
    <scope>NUCLEOTIDE SEQUENCE</scope>
</reference>
<dbReference type="AlphaFoldDB" id="A0A8J2HDH6"/>
<protein>
    <submittedName>
        <fullName evidence="1">Uncharacterized protein</fullName>
    </submittedName>
</protein>
<name>A0A8J2HDH6_COTCN</name>
<comment type="caution">
    <text evidence="1">The sequence shown here is derived from an EMBL/GenBank/DDBJ whole genome shotgun (WGS) entry which is preliminary data.</text>
</comment>
<evidence type="ECO:0000313" key="2">
    <source>
        <dbReference type="Proteomes" id="UP000786811"/>
    </source>
</evidence>
<organism evidence="1 2">
    <name type="scientific">Cotesia congregata</name>
    <name type="common">Parasitoid wasp</name>
    <name type="synonym">Apanteles congregatus</name>
    <dbReference type="NCBI Taxonomy" id="51543"/>
    <lineage>
        <taxon>Eukaryota</taxon>
        <taxon>Metazoa</taxon>
        <taxon>Ecdysozoa</taxon>
        <taxon>Arthropoda</taxon>
        <taxon>Hexapoda</taxon>
        <taxon>Insecta</taxon>
        <taxon>Pterygota</taxon>
        <taxon>Neoptera</taxon>
        <taxon>Endopterygota</taxon>
        <taxon>Hymenoptera</taxon>
        <taxon>Apocrita</taxon>
        <taxon>Ichneumonoidea</taxon>
        <taxon>Braconidae</taxon>
        <taxon>Microgastrinae</taxon>
        <taxon>Cotesia</taxon>
    </lineage>
</organism>
<dbReference type="EMBL" id="CAJNRD030001121">
    <property type="protein sequence ID" value="CAG5094986.1"/>
    <property type="molecule type" value="Genomic_DNA"/>
</dbReference>
<keyword evidence="2" id="KW-1185">Reference proteome</keyword>
<evidence type="ECO:0000313" key="1">
    <source>
        <dbReference type="EMBL" id="CAG5094986.1"/>
    </source>
</evidence>
<accession>A0A8J2HDH6</accession>